<protein>
    <submittedName>
        <fullName evidence="1">Uncharacterized protein</fullName>
    </submittedName>
</protein>
<keyword evidence="2" id="KW-1185">Reference proteome</keyword>
<sequence>MPYIQDMNVIRPWRNHKLKIERPVTRIVSSRVSHERLAKNPFPGAADDLQRYAQLAPGKSAILISYRGPPVPDSGDIPSTGAVTFYLIEVEEYQDQ</sequence>
<proteinExistence type="predicted"/>
<name>A0ABU9XR18_9SPHN</name>
<dbReference type="RefSeq" id="WP_345864063.1">
    <property type="nucleotide sequence ID" value="NZ_JBDIMF010000002.1"/>
</dbReference>
<gene>
    <name evidence="1" type="ORF">ABC969_07505</name>
</gene>
<comment type="caution">
    <text evidence="1">The sequence shown here is derived from an EMBL/GenBank/DDBJ whole genome shotgun (WGS) entry which is preliminary data.</text>
</comment>
<accession>A0ABU9XR18</accession>
<reference evidence="1 2" key="1">
    <citation type="submission" date="2024-05" db="EMBL/GenBank/DDBJ databases">
        <authorList>
            <person name="Liu Q."/>
            <person name="Xin Y.-H."/>
        </authorList>
    </citation>
    <scope>NUCLEOTIDE SEQUENCE [LARGE SCALE GENOMIC DNA]</scope>
    <source>
        <strain evidence="1 2">CGMCC 1.15349</strain>
    </source>
</reference>
<evidence type="ECO:0000313" key="1">
    <source>
        <dbReference type="EMBL" id="MEN2786264.1"/>
    </source>
</evidence>
<dbReference type="EMBL" id="JBDIMF010000002">
    <property type="protein sequence ID" value="MEN2786264.1"/>
    <property type="molecule type" value="Genomic_DNA"/>
</dbReference>
<organism evidence="1 2">
    <name type="scientific">Sphingomonas qilianensis</name>
    <dbReference type="NCBI Taxonomy" id="1736690"/>
    <lineage>
        <taxon>Bacteria</taxon>
        <taxon>Pseudomonadati</taxon>
        <taxon>Pseudomonadota</taxon>
        <taxon>Alphaproteobacteria</taxon>
        <taxon>Sphingomonadales</taxon>
        <taxon>Sphingomonadaceae</taxon>
        <taxon>Sphingomonas</taxon>
    </lineage>
</organism>
<dbReference type="Proteomes" id="UP001404104">
    <property type="component" value="Unassembled WGS sequence"/>
</dbReference>
<evidence type="ECO:0000313" key="2">
    <source>
        <dbReference type="Proteomes" id="UP001404104"/>
    </source>
</evidence>